<dbReference type="EMBL" id="RCOR01000022">
    <property type="protein sequence ID" value="RSN68999.1"/>
    <property type="molecule type" value="Genomic_DNA"/>
</dbReference>
<gene>
    <name evidence="6" type="primary">cas6</name>
    <name evidence="6" type="ORF">D9Q81_04180</name>
</gene>
<dbReference type="Pfam" id="PF10040">
    <property type="entry name" value="CRISPR_Cas6"/>
    <property type="match status" value="1"/>
</dbReference>
<evidence type="ECO:0000313" key="7">
    <source>
        <dbReference type="Proteomes" id="UP000278149"/>
    </source>
</evidence>
<dbReference type="GO" id="GO:0051607">
    <property type="term" value="P:defense response to virus"/>
    <property type="evidence" value="ECO:0007669"/>
    <property type="project" value="UniProtKB-KW"/>
</dbReference>
<dbReference type="AlphaFoldDB" id="A0A429G5F8"/>
<dbReference type="RefSeq" id="WP_012308735.1">
    <property type="nucleotide sequence ID" value="NZ_RCOR01000022.1"/>
</dbReference>
<dbReference type="Gene3D" id="3.30.70.1900">
    <property type="match status" value="1"/>
</dbReference>
<evidence type="ECO:0000256" key="2">
    <source>
        <dbReference type="ARBA" id="ARBA00022759"/>
    </source>
</evidence>
<keyword evidence="3" id="KW-0378">Hydrolase</keyword>
<keyword evidence="4" id="KW-0051">Antiviral defense</keyword>
<proteinExistence type="predicted"/>
<evidence type="ECO:0000259" key="5">
    <source>
        <dbReference type="Pfam" id="PF10040"/>
    </source>
</evidence>
<dbReference type="CDD" id="cd21141">
    <property type="entry name" value="Cas6_III-like"/>
    <property type="match status" value="1"/>
</dbReference>
<protein>
    <submittedName>
        <fullName evidence="6">CRISPR-associated endoribonuclease Cas6</fullName>
    </submittedName>
</protein>
<reference evidence="6 7" key="1">
    <citation type="submission" date="2018-10" db="EMBL/GenBank/DDBJ databases">
        <title>Co-occurring genomic capacity for anaerobic methane metabolism and dissimilatory sulfite reduction discovered in the Korarchaeota.</title>
        <authorList>
            <person name="Mckay L.J."/>
            <person name="Dlakic M."/>
            <person name="Fields M.W."/>
            <person name="Delmont T.O."/>
            <person name="Eren A.M."/>
            <person name="Jay Z.J."/>
            <person name="Klingelsmith K.B."/>
            <person name="Rusch D.B."/>
            <person name="Inskeep W.P."/>
        </authorList>
    </citation>
    <scope>NUCLEOTIDE SEQUENCE [LARGE SCALE GENOMIC DNA]</scope>
    <source>
        <strain evidence="6 7">WS</strain>
    </source>
</reference>
<sequence>MISIIEVEATSQGDGVIPFTGPFFRAAVLRSISSQDPLLAKALELSSKKIFVEALRKERKQMPCGSLEEPVYMGSEYRGSIIIFNDNVISDAIKSWVFKKPTITIKDIPFKVTSYSQQEINILDFIQESPCRNFRLRFLTPTCFKRTTSQYCYLYPNPRLIVSSLASAWNALSPKKGPETRLVATWADLSVVETGYELCTTKPVEMSGEKTFVGFMGWVNYKVIDHPEWHRSSHEEMATWLATYLMFGELIGVGYMRNMGFGRIKFEVKRK</sequence>
<evidence type="ECO:0000313" key="6">
    <source>
        <dbReference type="EMBL" id="RSN68999.1"/>
    </source>
</evidence>
<evidence type="ECO:0000256" key="4">
    <source>
        <dbReference type="ARBA" id="ARBA00023118"/>
    </source>
</evidence>
<organism evidence="6 7">
    <name type="scientific">Candidatus Korarchaeum cryptofilum</name>
    <dbReference type="NCBI Taxonomy" id="498846"/>
    <lineage>
        <taxon>Archaea</taxon>
        <taxon>Thermoproteota</taxon>
        <taxon>Candidatus Korarchaeia</taxon>
        <taxon>Candidatus Korarchaeales</taxon>
        <taxon>Candidatus Korarchaeaceae</taxon>
        <taxon>Candidatus Korarchaeum</taxon>
    </lineage>
</organism>
<evidence type="ECO:0000256" key="1">
    <source>
        <dbReference type="ARBA" id="ARBA00022722"/>
    </source>
</evidence>
<keyword evidence="2" id="KW-0255">Endonuclease</keyword>
<dbReference type="GeneID" id="6093367"/>
<dbReference type="InterPro" id="IPR010156">
    <property type="entry name" value="CRISPR-assoc_prot_Cas6"/>
</dbReference>
<dbReference type="NCBIfam" id="TIGR01877">
    <property type="entry name" value="cas_cas6"/>
    <property type="match status" value="1"/>
</dbReference>
<dbReference type="GO" id="GO:0016788">
    <property type="term" value="F:hydrolase activity, acting on ester bonds"/>
    <property type="evidence" value="ECO:0007669"/>
    <property type="project" value="InterPro"/>
</dbReference>
<comment type="caution">
    <text evidence="6">The sequence shown here is derived from an EMBL/GenBank/DDBJ whole genome shotgun (WGS) entry which is preliminary data.</text>
</comment>
<keyword evidence="1" id="KW-0540">Nuclease</keyword>
<name>A0A429G5F8_9CREN</name>
<dbReference type="Proteomes" id="UP000278149">
    <property type="component" value="Unassembled WGS sequence"/>
</dbReference>
<evidence type="ECO:0000256" key="3">
    <source>
        <dbReference type="ARBA" id="ARBA00022801"/>
    </source>
</evidence>
<accession>A0A429G5F8</accession>
<dbReference type="InterPro" id="IPR019267">
    <property type="entry name" value="CRISPR-assoc_Cas6_C"/>
</dbReference>
<dbReference type="GO" id="GO:0004519">
    <property type="term" value="F:endonuclease activity"/>
    <property type="evidence" value="ECO:0007669"/>
    <property type="project" value="UniProtKB-KW"/>
</dbReference>
<feature type="domain" description="CRISPR-associated protein Cas6 C-terminal" evidence="5">
    <location>
        <begin position="136"/>
        <end position="264"/>
    </location>
</feature>